<dbReference type="FunCoup" id="A0A7J7C861">
    <property type="interactions" value="505"/>
</dbReference>
<dbReference type="InterPro" id="IPR049625">
    <property type="entry name" value="Glyco_transf_61_cat"/>
</dbReference>
<dbReference type="InParanoid" id="A0A7J7C861"/>
<name>A0A7J7C861_TRIWF</name>
<dbReference type="Pfam" id="PF04577">
    <property type="entry name" value="Glyco_transf_61"/>
    <property type="match status" value="1"/>
</dbReference>
<dbReference type="GO" id="GO:0000139">
    <property type="term" value="C:Golgi membrane"/>
    <property type="evidence" value="ECO:0007669"/>
    <property type="project" value="UniProtKB-SubCell"/>
</dbReference>
<keyword evidence="3" id="KW-0808">Transferase</keyword>
<evidence type="ECO:0000256" key="1">
    <source>
        <dbReference type="ARBA" id="ARBA00004323"/>
    </source>
</evidence>
<feature type="region of interest" description="Disordered" evidence="5">
    <location>
        <begin position="148"/>
        <end position="205"/>
    </location>
</feature>
<evidence type="ECO:0000256" key="3">
    <source>
        <dbReference type="ARBA" id="ARBA00022679"/>
    </source>
</evidence>
<keyword evidence="2" id="KW-0328">Glycosyltransferase</keyword>
<feature type="compositionally biased region" description="Basic and acidic residues" evidence="5">
    <location>
        <begin position="157"/>
        <end position="180"/>
    </location>
</feature>
<dbReference type="AlphaFoldDB" id="A0A7J7C861"/>
<keyword evidence="6" id="KW-0812">Transmembrane</keyword>
<dbReference type="PANTHER" id="PTHR20961:SF5">
    <property type="entry name" value="GLYCOSYLTRANSFERASE-RELATED"/>
    <property type="match status" value="1"/>
</dbReference>
<dbReference type="Proteomes" id="UP000593562">
    <property type="component" value="Unassembled WGS sequence"/>
</dbReference>
<dbReference type="EMBL" id="JAAARO010000020">
    <property type="protein sequence ID" value="KAF5730334.1"/>
    <property type="molecule type" value="Genomic_DNA"/>
</dbReference>
<feature type="domain" description="Glycosyltransferase 61 catalytic" evidence="7">
    <location>
        <begin position="404"/>
        <end position="505"/>
    </location>
</feature>
<evidence type="ECO:0000256" key="5">
    <source>
        <dbReference type="SAM" id="MobiDB-lite"/>
    </source>
</evidence>
<accession>A0A7J7C861</accession>
<evidence type="ECO:0000256" key="2">
    <source>
        <dbReference type="ARBA" id="ARBA00022676"/>
    </source>
</evidence>
<gene>
    <name evidence="8" type="ORF">HS088_TW20G00707</name>
</gene>
<evidence type="ECO:0000313" key="8">
    <source>
        <dbReference type="EMBL" id="KAF5730334.1"/>
    </source>
</evidence>
<keyword evidence="4" id="KW-0325">Glycoprotein</keyword>
<dbReference type="PANTHER" id="PTHR20961">
    <property type="entry name" value="GLYCOSYLTRANSFERASE"/>
    <property type="match status" value="1"/>
</dbReference>
<reference evidence="8 9" key="1">
    <citation type="journal article" date="2020" name="Nat. Commun.">
        <title>Genome of Tripterygium wilfordii and identification of cytochrome P450 involved in triptolide biosynthesis.</title>
        <authorList>
            <person name="Tu L."/>
            <person name="Su P."/>
            <person name="Zhang Z."/>
            <person name="Gao L."/>
            <person name="Wang J."/>
            <person name="Hu T."/>
            <person name="Zhou J."/>
            <person name="Zhang Y."/>
            <person name="Zhao Y."/>
            <person name="Liu Y."/>
            <person name="Song Y."/>
            <person name="Tong Y."/>
            <person name="Lu Y."/>
            <person name="Yang J."/>
            <person name="Xu C."/>
            <person name="Jia M."/>
            <person name="Peters R.J."/>
            <person name="Huang L."/>
            <person name="Gao W."/>
        </authorList>
    </citation>
    <scope>NUCLEOTIDE SEQUENCE [LARGE SCALE GENOMIC DNA]</scope>
    <source>
        <strain evidence="9">cv. XIE 37</strain>
        <tissue evidence="8">Leaf</tissue>
    </source>
</reference>
<comment type="subcellular location">
    <subcellularLocation>
        <location evidence="1">Golgi apparatus membrane</location>
        <topology evidence="1">Single-pass type II membrane protein</topology>
    </subcellularLocation>
</comment>
<evidence type="ECO:0000313" key="9">
    <source>
        <dbReference type="Proteomes" id="UP000593562"/>
    </source>
</evidence>
<proteinExistence type="predicted"/>
<keyword evidence="6" id="KW-1133">Transmembrane helix</keyword>
<feature type="compositionally biased region" description="Basic and acidic residues" evidence="5">
    <location>
        <begin position="189"/>
        <end position="198"/>
    </location>
</feature>
<dbReference type="GO" id="GO:0016763">
    <property type="term" value="F:pentosyltransferase activity"/>
    <property type="evidence" value="ECO:0007669"/>
    <property type="project" value="UniProtKB-ARBA"/>
</dbReference>
<protein>
    <recommendedName>
        <fullName evidence="7">Glycosyltransferase 61 catalytic domain-containing protein</fullName>
    </recommendedName>
</protein>
<feature type="transmembrane region" description="Helical" evidence="6">
    <location>
        <begin position="21"/>
        <end position="42"/>
    </location>
</feature>
<dbReference type="InterPro" id="IPR007657">
    <property type="entry name" value="Glycosyltransferase_61"/>
</dbReference>
<comment type="caution">
    <text evidence="8">The sequence shown here is derived from an EMBL/GenBank/DDBJ whole genome shotgun (WGS) entry which is preliminary data.</text>
</comment>
<evidence type="ECO:0000256" key="4">
    <source>
        <dbReference type="ARBA" id="ARBA00023180"/>
    </source>
</evidence>
<keyword evidence="6" id="KW-0472">Membrane</keyword>
<organism evidence="8 9">
    <name type="scientific">Tripterygium wilfordii</name>
    <name type="common">Thunder God vine</name>
    <dbReference type="NCBI Taxonomy" id="458696"/>
    <lineage>
        <taxon>Eukaryota</taxon>
        <taxon>Viridiplantae</taxon>
        <taxon>Streptophyta</taxon>
        <taxon>Embryophyta</taxon>
        <taxon>Tracheophyta</taxon>
        <taxon>Spermatophyta</taxon>
        <taxon>Magnoliopsida</taxon>
        <taxon>eudicotyledons</taxon>
        <taxon>Gunneridae</taxon>
        <taxon>Pentapetalae</taxon>
        <taxon>rosids</taxon>
        <taxon>fabids</taxon>
        <taxon>Celastrales</taxon>
        <taxon>Celastraceae</taxon>
        <taxon>Tripterygium</taxon>
    </lineage>
</organism>
<sequence>MGYDAMLARSFSRHEQKKLGYGALVACFLLALSLCTVFKPYLGPNIPMLNLRLSMDAADKMRLVNDTISSQGIVGHIMQWINYPSSSRESVSQSMTLVIETKSSQEIEDDRLVLVNETITRKEIEGDGMLSGNDTSWSKEIEGEKMISVNESASRSQEVEDQKMVQENDTSRSPRIEGEKTLSGNESTSRSREVEDQRVVPANGTNLVSSDVDAENAAKMMEPVCNFTEPRTDFCEISGDIRVDPKSSTVFFATSQASILAENSTSWSIRPYARKTDKTAMNIVREWSIKPAPREIPQCSQYHNVPAILFSIGGYGGNHFHAFTDIIIPLFLTSQQFNGEVQFLISNSYPSWTTKFQSILKGLSRYDFINIDREEEIHCFPSLIIGLKSHKEMGIDSSRSPYSMTDFRQFLRSSYSLKKATAIKMSDGDKRKPRLLIISRRRTRAFTNSGEIVRMAKGMGYKVLVAEPDANLTRVSQVVNSCDVLLGVHGAGLTNMVFLPENAILIQILPIGKFDWLARTDFGGPAKDMNIRYLDYEIQQEESTLIQQYPLDHAVFRDPSVISKQGWEAWKSVYLEQQNVKIDVNRFRPTLSKALELLHE</sequence>
<evidence type="ECO:0000256" key="6">
    <source>
        <dbReference type="SAM" id="Phobius"/>
    </source>
</evidence>
<evidence type="ECO:0000259" key="7">
    <source>
        <dbReference type="Pfam" id="PF04577"/>
    </source>
</evidence>
<keyword evidence="9" id="KW-1185">Reference proteome</keyword>